<dbReference type="Pfam" id="PF19018">
    <property type="entry name" value="Vanin_C"/>
    <property type="match status" value="1"/>
</dbReference>
<evidence type="ECO:0000256" key="1">
    <source>
        <dbReference type="ARBA" id="ARBA00008225"/>
    </source>
</evidence>
<keyword evidence="2 6" id="KW-0732">Signal</keyword>
<keyword evidence="5" id="KW-0812">Transmembrane</keyword>
<name>A0A7G3AEU8_LUTLO</name>
<dbReference type="VEuPathDB" id="VectorBase:LLONM1_004135"/>
<dbReference type="GO" id="GO:0016811">
    <property type="term" value="F:hydrolase activity, acting on carbon-nitrogen (but not peptide) bonds, in linear amides"/>
    <property type="evidence" value="ECO:0007669"/>
    <property type="project" value="InterPro"/>
</dbReference>
<keyword evidence="4" id="KW-0325">Glycoprotein</keyword>
<feature type="signal peptide" evidence="6">
    <location>
        <begin position="1"/>
        <end position="19"/>
    </location>
</feature>
<feature type="domain" description="CN hydrolase" evidence="7">
    <location>
        <begin position="33"/>
        <end position="296"/>
    </location>
</feature>
<organism evidence="8">
    <name type="scientific">Lutzomyia longipalpis</name>
    <name type="common">Sand fly</name>
    <dbReference type="NCBI Taxonomy" id="7200"/>
    <lineage>
        <taxon>Eukaryota</taxon>
        <taxon>Metazoa</taxon>
        <taxon>Ecdysozoa</taxon>
        <taxon>Arthropoda</taxon>
        <taxon>Hexapoda</taxon>
        <taxon>Insecta</taxon>
        <taxon>Pterygota</taxon>
        <taxon>Neoptera</taxon>
        <taxon>Endopterygota</taxon>
        <taxon>Diptera</taxon>
        <taxon>Nematocera</taxon>
        <taxon>Psychodoidea</taxon>
        <taxon>Psychodidae</taxon>
        <taxon>Lutzomyia</taxon>
        <taxon>Lutzomyia</taxon>
    </lineage>
</organism>
<keyword evidence="3" id="KW-0378">Hydrolase</keyword>
<dbReference type="InterPro" id="IPR040154">
    <property type="entry name" value="Biotinidase/VNN"/>
</dbReference>
<dbReference type="PANTHER" id="PTHR10609">
    <property type="entry name" value="BIOTINIDASE-RELATED"/>
    <property type="match status" value="1"/>
</dbReference>
<dbReference type="PANTHER" id="PTHR10609:SF14">
    <property type="entry name" value="BIOTINIDASE"/>
    <property type="match status" value="1"/>
</dbReference>
<accession>A0A7G3AEU8</accession>
<dbReference type="InterPro" id="IPR036526">
    <property type="entry name" value="C-N_Hydrolase_sf"/>
</dbReference>
<protein>
    <submittedName>
        <fullName evidence="8">Putative biotinidase</fullName>
    </submittedName>
</protein>
<evidence type="ECO:0000256" key="3">
    <source>
        <dbReference type="ARBA" id="ARBA00022801"/>
    </source>
</evidence>
<keyword evidence="5" id="KW-1133">Transmembrane helix</keyword>
<dbReference type="InterPro" id="IPR043957">
    <property type="entry name" value="Vanin_C"/>
</dbReference>
<evidence type="ECO:0000256" key="6">
    <source>
        <dbReference type="SAM" id="SignalP"/>
    </source>
</evidence>
<reference evidence="8" key="1">
    <citation type="journal article" date="2020" name="BMC">
        <title>Leishmania infection induces a limited differential gene expression in the sand fly midgut.</title>
        <authorList>
            <person name="Coutinho-Abreu I.V."/>
            <person name="Serafim T.D."/>
            <person name="Meneses C."/>
            <person name="Kamhawi S."/>
            <person name="Oliveira F."/>
            <person name="Valenzuela J.G."/>
        </authorList>
    </citation>
    <scope>NUCLEOTIDE SEQUENCE</scope>
    <source>
        <strain evidence="8">Jacobina</strain>
        <tissue evidence="8">Midgut</tissue>
    </source>
</reference>
<dbReference type="InterPro" id="IPR003010">
    <property type="entry name" value="C-N_Hydrolase"/>
</dbReference>
<dbReference type="EMBL" id="GITU01001023">
    <property type="protein sequence ID" value="MBC1169726.1"/>
    <property type="molecule type" value="Transcribed_RNA"/>
</dbReference>
<dbReference type="Pfam" id="PF00795">
    <property type="entry name" value="CN_hydrolase"/>
    <property type="match status" value="1"/>
</dbReference>
<keyword evidence="5" id="KW-0472">Membrane</keyword>
<dbReference type="AlphaFoldDB" id="A0A7G3AEU8"/>
<dbReference type="Gene3D" id="3.60.110.10">
    <property type="entry name" value="Carbon-nitrogen hydrolase"/>
    <property type="match status" value="1"/>
</dbReference>
<evidence type="ECO:0000313" key="8">
    <source>
        <dbReference type="EMBL" id="MBC1169726.1"/>
    </source>
</evidence>
<evidence type="ECO:0000256" key="2">
    <source>
        <dbReference type="ARBA" id="ARBA00022729"/>
    </source>
</evidence>
<feature type="transmembrane region" description="Helical" evidence="5">
    <location>
        <begin position="515"/>
        <end position="532"/>
    </location>
</feature>
<evidence type="ECO:0000256" key="5">
    <source>
        <dbReference type="SAM" id="Phobius"/>
    </source>
</evidence>
<feature type="chain" id="PRO_5028992827" evidence="6">
    <location>
        <begin position="20"/>
        <end position="536"/>
    </location>
</feature>
<dbReference type="SUPFAM" id="SSF56317">
    <property type="entry name" value="Carbon-nitrogen hydrolase"/>
    <property type="match status" value="1"/>
</dbReference>
<dbReference type="PROSITE" id="PS50263">
    <property type="entry name" value="CN_HYDROLASE"/>
    <property type="match status" value="1"/>
</dbReference>
<dbReference type="InterPro" id="IPR012101">
    <property type="entry name" value="Biotinidase-like_euk"/>
</dbReference>
<dbReference type="CDD" id="cd07567">
    <property type="entry name" value="biotinidase_like"/>
    <property type="match status" value="1"/>
</dbReference>
<proteinExistence type="inferred from homology"/>
<comment type="similarity">
    <text evidence="1">Belongs to the carbon-nitrogen hydrolase superfamily. BTD/VNN family.</text>
</comment>
<evidence type="ECO:0000256" key="4">
    <source>
        <dbReference type="ARBA" id="ARBA00023180"/>
    </source>
</evidence>
<evidence type="ECO:0000259" key="7">
    <source>
        <dbReference type="PROSITE" id="PS50263"/>
    </source>
</evidence>
<sequence length="536" mass="60621">MKFLINFLLIVGIIGLSHQISTPDSPDYVGGVVEFNPEGFQQPGVQRIERNMEAYMQIIASEEAQDVDIMVFPESTLNMKNYATFVPHPDDEVAPCEDDRYEFYLRNISCAARMHRKYIVINLTEKHECTAEEQAALNDTRPCAEDGLSHYNTNVVFNRNGTVVSRYRKFHLFGEAGINTTLVPDISFFTTDFGVTFGHFICFDVLFEEPALELIRANITDYVYPTMWFSELPYLTAVQVQYMWAWKHNVNFLGAGANNPAVGSTGSGIYAGRRGPLTYVMSSTPMRRLLVARVPKAHTLTDPYTHDPVAVKFSEEEMVDLWLKRDHLDIHTTKLIDVTQESGHEQLCFDTLCCHFDYEIEFNDAIITDDASYYRYHLAVFDGVRTYDNVATGGVLSCGIFACPTEDLESCATRFNATDNVVPATTFKSIKISGTFPSESHVLTLPNALNNLILPINLNEINYHEGEERTEDGKNFKDINMELTVARSDIRTFAIYGRNFEKDGQDVTTGGANPIAFSLMTLLLVFTYTFVLKRFD</sequence>